<comment type="caution">
    <text evidence="1">The sequence shown here is derived from an EMBL/GenBank/DDBJ whole genome shotgun (WGS) entry which is preliminary data.</text>
</comment>
<organism evidence="1 2">
    <name type="scientific">Colletotrichum melonis</name>
    <dbReference type="NCBI Taxonomy" id="1209925"/>
    <lineage>
        <taxon>Eukaryota</taxon>
        <taxon>Fungi</taxon>
        <taxon>Dikarya</taxon>
        <taxon>Ascomycota</taxon>
        <taxon>Pezizomycotina</taxon>
        <taxon>Sordariomycetes</taxon>
        <taxon>Hypocreomycetidae</taxon>
        <taxon>Glomerellales</taxon>
        <taxon>Glomerellaceae</taxon>
        <taxon>Colletotrichum</taxon>
        <taxon>Colletotrichum acutatum species complex</taxon>
    </lineage>
</organism>
<keyword evidence="2" id="KW-1185">Reference proteome</keyword>
<sequence>MVARWFPPVIFFASFERESRASPRKSEMGDPTAVPRASSCLDHIATSHETPHHLSLTHPQKLLAPGSQNSLPPCVLRPMLPRTWEPGPGLAF</sequence>
<proteinExistence type="predicted"/>
<accession>A0AAI9UZK4</accession>
<dbReference type="EMBL" id="MLGG01000005">
    <property type="protein sequence ID" value="KAK1464943.1"/>
    <property type="molecule type" value="Genomic_DNA"/>
</dbReference>
<evidence type="ECO:0000313" key="2">
    <source>
        <dbReference type="Proteomes" id="UP001239795"/>
    </source>
</evidence>
<name>A0AAI9UZK4_9PEZI</name>
<dbReference type="Proteomes" id="UP001239795">
    <property type="component" value="Unassembled WGS sequence"/>
</dbReference>
<gene>
    <name evidence="1" type="ORF">CMEL01_12298</name>
</gene>
<evidence type="ECO:0000313" key="1">
    <source>
        <dbReference type="EMBL" id="KAK1464943.1"/>
    </source>
</evidence>
<dbReference type="AlphaFoldDB" id="A0AAI9UZK4"/>
<reference evidence="1 2" key="1">
    <citation type="submission" date="2016-10" db="EMBL/GenBank/DDBJ databases">
        <title>The genome sequence of Colletotrichum fioriniae PJ7.</title>
        <authorList>
            <person name="Baroncelli R."/>
        </authorList>
    </citation>
    <scope>NUCLEOTIDE SEQUENCE [LARGE SCALE GENOMIC DNA]</scope>
    <source>
        <strain evidence="1">Col 31</strain>
    </source>
</reference>
<protein>
    <submittedName>
        <fullName evidence="1">Uncharacterized protein</fullName>
    </submittedName>
</protein>